<feature type="transmembrane region" description="Helical" evidence="6">
    <location>
        <begin position="130"/>
        <end position="151"/>
    </location>
</feature>
<keyword evidence="5 6" id="KW-0472">Membrane</keyword>
<gene>
    <name evidence="8" type="ORF">GlitD10_1689</name>
</gene>
<evidence type="ECO:0000313" key="8">
    <source>
        <dbReference type="EMBL" id="APB34014.1"/>
    </source>
</evidence>
<sequence>MKMGSGRLWLILAVTIFGAANAFTQKLMTLGTNAEGANLLTFCNLLLVGNLWALAFFLPLGFPKRMPRLPRRDWLRLMGVAVLSGVIAPAAILLALERTSANNVVIISRAEPLLTLAVVACLGGERIRGWTVLAAGVSFLGVAVTILFSGVDQGVMGLPISTGEWLALAGAGCAAVGNVLSQSALQNVPLGFFNIVRTLLGTMVFALLTWVLFGVGHFYDLGNPIVWGWMLVYSLVIVIGGQLAWYRGLRVSSTSEIAFAHSIYPIAGFFAAYLLLGEAPTSAQYGGGVFILLGIFLHQIGLRQQQFSSQVNGSDEKTIAVNTMGFQGF</sequence>
<dbReference type="STRING" id="1188229.GlitD10_1689"/>
<dbReference type="EMBL" id="CP017675">
    <property type="protein sequence ID" value="APB34014.1"/>
    <property type="molecule type" value="Genomic_DNA"/>
</dbReference>
<evidence type="ECO:0000256" key="6">
    <source>
        <dbReference type="SAM" id="Phobius"/>
    </source>
</evidence>
<dbReference type="SUPFAM" id="SSF103481">
    <property type="entry name" value="Multidrug resistance efflux transporter EmrE"/>
    <property type="match status" value="2"/>
</dbReference>
<dbReference type="RefSeq" id="WP_084111622.1">
    <property type="nucleotide sequence ID" value="NZ_CP017675.1"/>
</dbReference>
<comment type="similarity">
    <text evidence="2">Belongs to the EamA transporter family.</text>
</comment>
<feature type="transmembrane region" description="Helical" evidence="6">
    <location>
        <begin position="225"/>
        <end position="245"/>
    </location>
</feature>
<accession>A0A1J0ADJ1</accession>
<evidence type="ECO:0000256" key="2">
    <source>
        <dbReference type="ARBA" id="ARBA00007362"/>
    </source>
</evidence>
<feature type="domain" description="EamA" evidence="7">
    <location>
        <begin position="5"/>
        <end position="146"/>
    </location>
</feature>
<protein>
    <submittedName>
        <fullName evidence="8">Permeases of the drug/metabolite transporter (DMT) superfamily</fullName>
    </submittedName>
</protein>
<feature type="transmembrane region" description="Helical" evidence="6">
    <location>
        <begin position="74"/>
        <end position="96"/>
    </location>
</feature>
<evidence type="ECO:0000256" key="5">
    <source>
        <dbReference type="ARBA" id="ARBA00023136"/>
    </source>
</evidence>
<dbReference type="OrthoDB" id="505666at2"/>
<dbReference type="AlphaFoldDB" id="A0A1J0ADJ1"/>
<keyword evidence="9" id="KW-1185">Reference proteome</keyword>
<proteinExistence type="inferred from homology"/>
<feature type="transmembrane region" description="Helical" evidence="6">
    <location>
        <begin position="192"/>
        <end position="213"/>
    </location>
</feature>
<organism evidence="8 9">
    <name type="scientific">Gloeomargarita lithophora Alchichica-D10</name>
    <dbReference type="NCBI Taxonomy" id="1188229"/>
    <lineage>
        <taxon>Bacteria</taxon>
        <taxon>Bacillati</taxon>
        <taxon>Cyanobacteriota</taxon>
        <taxon>Cyanophyceae</taxon>
        <taxon>Gloeomargaritales</taxon>
        <taxon>Gloeomargaritaceae</taxon>
        <taxon>Gloeomargarita</taxon>
    </lineage>
</organism>
<evidence type="ECO:0000256" key="1">
    <source>
        <dbReference type="ARBA" id="ARBA00004141"/>
    </source>
</evidence>
<feature type="transmembrane region" description="Helical" evidence="6">
    <location>
        <begin position="257"/>
        <end position="276"/>
    </location>
</feature>
<dbReference type="Pfam" id="PF00892">
    <property type="entry name" value="EamA"/>
    <property type="match status" value="2"/>
</dbReference>
<reference evidence="8 9" key="1">
    <citation type="submission" date="2016-10" db="EMBL/GenBank/DDBJ databases">
        <title>Description of Gloeomargarita lithophora gen. nov., sp. nov., a thylakoid-bearing basal-branching cyanobacterium with intracellular carbonates, and proposal for Gloeomargaritales ord. nov.</title>
        <authorList>
            <person name="Moreira D."/>
            <person name="Tavera R."/>
            <person name="Benzerara K."/>
            <person name="Skouri-Panet F."/>
            <person name="Couradeau E."/>
            <person name="Gerard E."/>
            <person name="Loussert C."/>
            <person name="Novelo E."/>
            <person name="Zivanovic Y."/>
            <person name="Lopez-Garcia P."/>
        </authorList>
    </citation>
    <scope>NUCLEOTIDE SEQUENCE [LARGE SCALE GENOMIC DNA]</scope>
    <source>
        <strain evidence="8 9">D10</strain>
    </source>
</reference>
<dbReference type="KEGG" id="glt:GlitD10_1689"/>
<dbReference type="InterPro" id="IPR037185">
    <property type="entry name" value="EmrE-like"/>
</dbReference>
<keyword evidence="3 6" id="KW-0812">Transmembrane</keyword>
<feature type="domain" description="EamA" evidence="7">
    <location>
        <begin position="162"/>
        <end position="297"/>
    </location>
</feature>
<dbReference type="InterPro" id="IPR000620">
    <property type="entry name" value="EamA_dom"/>
</dbReference>
<evidence type="ECO:0000259" key="7">
    <source>
        <dbReference type="Pfam" id="PF00892"/>
    </source>
</evidence>
<dbReference type="InterPro" id="IPR050638">
    <property type="entry name" value="AA-Vitamin_Transporters"/>
</dbReference>
<dbReference type="GO" id="GO:0016020">
    <property type="term" value="C:membrane"/>
    <property type="evidence" value="ECO:0007669"/>
    <property type="project" value="UniProtKB-SubCell"/>
</dbReference>
<feature type="transmembrane region" description="Helical" evidence="6">
    <location>
        <begin position="102"/>
        <end position="123"/>
    </location>
</feature>
<evidence type="ECO:0000256" key="4">
    <source>
        <dbReference type="ARBA" id="ARBA00022989"/>
    </source>
</evidence>
<feature type="transmembrane region" description="Helical" evidence="6">
    <location>
        <begin position="282"/>
        <end position="302"/>
    </location>
</feature>
<dbReference type="Proteomes" id="UP000180235">
    <property type="component" value="Chromosome"/>
</dbReference>
<feature type="transmembrane region" description="Helical" evidence="6">
    <location>
        <begin position="163"/>
        <end position="180"/>
    </location>
</feature>
<dbReference type="PANTHER" id="PTHR32322:SF2">
    <property type="entry name" value="EAMA DOMAIN-CONTAINING PROTEIN"/>
    <property type="match status" value="1"/>
</dbReference>
<comment type="subcellular location">
    <subcellularLocation>
        <location evidence="1">Membrane</location>
        <topology evidence="1">Multi-pass membrane protein</topology>
    </subcellularLocation>
</comment>
<feature type="transmembrane region" description="Helical" evidence="6">
    <location>
        <begin position="38"/>
        <end position="62"/>
    </location>
</feature>
<evidence type="ECO:0000256" key="3">
    <source>
        <dbReference type="ARBA" id="ARBA00022692"/>
    </source>
</evidence>
<dbReference type="PANTHER" id="PTHR32322">
    <property type="entry name" value="INNER MEMBRANE TRANSPORTER"/>
    <property type="match status" value="1"/>
</dbReference>
<keyword evidence="4 6" id="KW-1133">Transmembrane helix</keyword>
<name>A0A1J0ADJ1_9CYAN</name>
<evidence type="ECO:0000313" key="9">
    <source>
        <dbReference type="Proteomes" id="UP000180235"/>
    </source>
</evidence>